<name>A0A0R3W0J5_TAEAS</name>
<sequence>LGSDQMEKYTEKMKQIGHCRRCAADLGAVPMPCKRPTSISLVSVVICSVKQSSSGHWKTEHPILLKCARLQAKIRNVAKLLPQLNKQTLDVGSLFDVCLRALLGRKQVAPSLC</sequence>
<dbReference type="AlphaFoldDB" id="A0A0R3W0J5"/>
<protein>
    <submittedName>
        <fullName evidence="1">Saposin B-type domain-containing protein</fullName>
    </submittedName>
</protein>
<reference evidence="1" key="1">
    <citation type="submission" date="2017-02" db="UniProtKB">
        <authorList>
            <consortium name="WormBaseParasite"/>
        </authorList>
    </citation>
    <scope>IDENTIFICATION</scope>
</reference>
<proteinExistence type="predicted"/>
<dbReference type="WBParaSite" id="TASK_0000318901-mRNA-1">
    <property type="protein sequence ID" value="TASK_0000318901-mRNA-1"/>
    <property type="gene ID" value="TASK_0000318901"/>
</dbReference>
<accession>A0A0R3W0J5</accession>
<evidence type="ECO:0000313" key="1">
    <source>
        <dbReference type="WBParaSite" id="TASK_0000318901-mRNA-1"/>
    </source>
</evidence>
<organism evidence="1">
    <name type="scientific">Taenia asiatica</name>
    <name type="common">Asian tapeworm</name>
    <dbReference type="NCBI Taxonomy" id="60517"/>
    <lineage>
        <taxon>Eukaryota</taxon>
        <taxon>Metazoa</taxon>
        <taxon>Spiralia</taxon>
        <taxon>Lophotrochozoa</taxon>
        <taxon>Platyhelminthes</taxon>
        <taxon>Cestoda</taxon>
        <taxon>Eucestoda</taxon>
        <taxon>Cyclophyllidea</taxon>
        <taxon>Taeniidae</taxon>
        <taxon>Taenia</taxon>
    </lineage>
</organism>